<evidence type="ECO:0000256" key="2">
    <source>
        <dbReference type="ARBA" id="ARBA00008193"/>
    </source>
</evidence>
<dbReference type="PANTHER" id="PTHR30506">
    <property type="entry name" value="INNER MEMBRANE PROTEIN"/>
    <property type="match status" value="1"/>
</dbReference>
<evidence type="ECO:0000256" key="6">
    <source>
        <dbReference type="ARBA" id="ARBA00023136"/>
    </source>
</evidence>
<feature type="domain" description="Glycine transporter" evidence="8">
    <location>
        <begin position="8"/>
        <end position="82"/>
    </location>
</feature>
<proteinExistence type="inferred from homology"/>
<keyword evidence="5 7" id="KW-1133">Transmembrane helix</keyword>
<dbReference type="RefSeq" id="WP_096357169.1">
    <property type="nucleotide sequence ID" value="NZ_AP014946.1"/>
</dbReference>
<keyword evidence="6 7" id="KW-0472">Membrane</keyword>
<evidence type="ECO:0000313" key="9">
    <source>
        <dbReference type="EMBL" id="BAT60711.1"/>
    </source>
</evidence>
<protein>
    <recommendedName>
        <fullName evidence="8">Glycine transporter domain-containing protein</fullName>
    </recommendedName>
</protein>
<evidence type="ECO:0000313" key="10">
    <source>
        <dbReference type="Proteomes" id="UP000236884"/>
    </source>
</evidence>
<dbReference type="AlphaFoldDB" id="A0A0S3PXQ5"/>
<feature type="transmembrane region" description="Helical" evidence="7">
    <location>
        <begin position="65"/>
        <end position="84"/>
    </location>
</feature>
<sequence length="216" mass="22521">MFGGLATVLDLFGVCVFAVTGALVASRKQMDVFGFALLATVTGIGGGTFRDLVLGRVPVFWVDDPAYLAICVATAVVVFFTAHIPESRFRVLLWFDAVGLSVACVIGANVGLSVGVSPFVAVVMGVITGTCGGIARDLLGGESPLILRKEIYVTAALIGAAIFVGLLRIGATTPVAAGAGFLSCLVIRSLALKYGWSLPTYRPRPGRTPQEVEDLQ</sequence>
<reference evidence="9 10" key="1">
    <citation type="submission" date="2015-08" db="EMBL/GenBank/DDBJ databases">
        <title>Investigation of the bacterial diversity of lava forest soil.</title>
        <authorList>
            <person name="Lee J.S."/>
        </authorList>
    </citation>
    <scope>NUCLEOTIDE SEQUENCE [LARGE SCALE GENOMIC DNA]</scope>
    <source>
        <strain evidence="9 10">GJW-30</strain>
    </source>
</reference>
<feature type="transmembrane region" description="Helical" evidence="7">
    <location>
        <begin position="151"/>
        <end position="169"/>
    </location>
</feature>
<comment type="similarity">
    <text evidence="2">Belongs to the UPF0126 family.</text>
</comment>
<feature type="domain" description="Glycine transporter" evidence="8">
    <location>
        <begin position="93"/>
        <end position="166"/>
    </location>
</feature>
<dbReference type="OrthoDB" id="9791874at2"/>
<evidence type="ECO:0000256" key="3">
    <source>
        <dbReference type="ARBA" id="ARBA00022475"/>
    </source>
</evidence>
<accession>A0A0S3PXQ5</accession>
<keyword evidence="10" id="KW-1185">Reference proteome</keyword>
<gene>
    <name evidence="9" type="ORF">GJW-30_1_03260</name>
</gene>
<evidence type="ECO:0000259" key="8">
    <source>
        <dbReference type="Pfam" id="PF03458"/>
    </source>
</evidence>
<dbReference type="GO" id="GO:0005886">
    <property type="term" value="C:plasma membrane"/>
    <property type="evidence" value="ECO:0007669"/>
    <property type="project" value="UniProtKB-SubCell"/>
</dbReference>
<evidence type="ECO:0000256" key="5">
    <source>
        <dbReference type="ARBA" id="ARBA00022989"/>
    </source>
</evidence>
<keyword evidence="3" id="KW-1003">Cell membrane</keyword>
<dbReference type="EMBL" id="AP014946">
    <property type="protein sequence ID" value="BAT60711.1"/>
    <property type="molecule type" value="Genomic_DNA"/>
</dbReference>
<comment type="subcellular location">
    <subcellularLocation>
        <location evidence="1">Cell membrane</location>
        <topology evidence="1">Multi-pass membrane protein</topology>
    </subcellularLocation>
</comment>
<keyword evidence="4 7" id="KW-0812">Transmembrane</keyword>
<feature type="transmembrane region" description="Helical" evidence="7">
    <location>
        <begin position="118"/>
        <end position="139"/>
    </location>
</feature>
<organism evidence="9 10">
    <name type="scientific">Variibacter gotjawalensis</name>
    <dbReference type="NCBI Taxonomy" id="1333996"/>
    <lineage>
        <taxon>Bacteria</taxon>
        <taxon>Pseudomonadati</taxon>
        <taxon>Pseudomonadota</taxon>
        <taxon>Alphaproteobacteria</taxon>
        <taxon>Hyphomicrobiales</taxon>
        <taxon>Nitrobacteraceae</taxon>
        <taxon>Variibacter</taxon>
    </lineage>
</organism>
<dbReference type="PANTHER" id="PTHR30506:SF3">
    <property type="entry name" value="UPF0126 INNER MEMBRANE PROTEIN YADS-RELATED"/>
    <property type="match status" value="1"/>
</dbReference>
<name>A0A0S3PXQ5_9BRAD</name>
<dbReference type="Pfam" id="PF03458">
    <property type="entry name" value="Gly_transporter"/>
    <property type="match status" value="2"/>
</dbReference>
<evidence type="ECO:0000256" key="7">
    <source>
        <dbReference type="SAM" id="Phobius"/>
    </source>
</evidence>
<evidence type="ECO:0000256" key="1">
    <source>
        <dbReference type="ARBA" id="ARBA00004651"/>
    </source>
</evidence>
<feature type="transmembrane region" description="Helical" evidence="7">
    <location>
        <begin position="6"/>
        <end position="25"/>
    </location>
</feature>
<dbReference type="KEGG" id="vgo:GJW-30_1_03260"/>
<dbReference type="Proteomes" id="UP000236884">
    <property type="component" value="Chromosome"/>
</dbReference>
<dbReference type="InterPro" id="IPR005115">
    <property type="entry name" value="Gly_transporter"/>
</dbReference>
<feature type="transmembrane region" description="Helical" evidence="7">
    <location>
        <begin position="32"/>
        <end position="53"/>
    </location>
</feature>
<feature type="transmembrane region" description="Helical" evidence="7">
    <location>
        <begin position="175"/>
        <end position="196"/>
    </location>
</feature>
<evidence type="ECO:0000256" key="4">
    <source>
        <dbReference type="ARBA" id="ARBA00022692"/>
    </source>
</evidence>
<feature type="transmembrane region" description="Helical" evidence="7">
    <location>
        <begin position="91"/>
        <end position="112"/>
    </location>
</feature>